<proteinExistence type="predicted"/>
<dbReference type="AlphaFoldDB" id="A0A841RJM2"/>
<gene>
    <name evidence="2" type="ORF">GGQ92_000848</name>
</gene>
<evidence type="ECO:0000256" key="1">
    <source>
        <dbReference type="SAM" id="Phobius"/>
    </source>
</evidence>
<name>A0A841RJM2_9BACI</name>
<accession>A0A841RJM2</accession>
<feature type="transmembrane region" description="Helical" evidence="1">
    <location>
        <begin position="46"/>
        <end position="66"/>
    </location>
</feature>
<evidence type="ECO:0000313" key="2">
    <source>
        <dbReference type="EMBL" id="MBB6512067.1"/>
    </source>
</evidence>
<dbReference type="RefSeq" id="WP_184244929.1">
    <property type="nucleotide sequence ID" value="NZ_BAAACU010000002.1"/>
</dbReference>
<evidence type="ECO:0000313" key="3">
    <source>
        <dbReference type="Proteomes" id="UP000572212"/>
    </source>
</evidence>
<feature type="transmembrane region" description="Helical" evidence="1">
    <location>
        <begin position="159"/>
        <end position="182"/>
    </location>
</feature>
<keyword evidence="1" id="KW-1133">Transmembrane helix</keyword>
<organism evidence="2 3">
    <name type="scientific">Gracilibacillus halotolerans</name>
    <dbReference type="NCBI Taxonomy" id="74386"/>
    <lineage>
        <taxon>Bacteria</taxon>
        <taxon>Bacillati</taxon>
        <taxon>Bacillota</taxon>
        <taxon>Bacilli</taxon>
        <taxon>Bacillales</taxon>
        <taxon>Bacillaceae</taxon>
        <taxon>Gracilibacillus</taxon>
    </lineage>
</organism>
<feature type="transmembrane region" description="Helical" evidence="1">
    <location>
        <begin position="6"/>
        <end position="26"/>
    </location>
</feature>
<reference evidence="2 3" key="1">
    <citation type="submission" date="2020-08" db="EMBL/GenBank/DDBJ databases">
        <title>Genomic Encyclopedia of Type Strains, Phase IV (KMG-IV): sequencing the most valuable type-strain genomes for metagenomic binning, comparative biology and taxonomic classification.</title>
        <authorList>
            <person name="Goeker M."/>
        </authorList>
    </citation>
    <scope>NUCLEOTIDE SEQUENCE [LARGE SCALE GENOMIC DNA]</scope>
    <source>
        <strain evidence="2 3">DSM 11805</strain>
    </source>
</reference>
<feature type="transmembrane region" description="Helical" evidence="1">
    <location>
        <begin position="81"/>
        <end position="98"/>
    </location>
</feature>
<feature type="transmembrane region" description="Helical" evidence="1">
    <location>
        <begin position="110"/>
        <end position="129"/>
    </location>
</feature>
<keyword evidence="1" id="KW-0472">Membrane</keyword>
<feature type="transmembrane region" description="Helical" evidence="1">
    <location>
        <begin position="188"/>
        <end position="205"/>
    </location>
</feature>
<comment type="caution">
    <text evidence="2">The sequence shown here is derived from an EMBL/GenBank/DDBJ whole genome shotgun (WGS) entry which is preliminary data.</text>
</comment>
<dbReference type="Proteomes" id="UP000572212">
    <property type="component" value="Unassembled WGS sequence"/>
</dbReference>
<protein>
    <submittedName>
        <fullName evidence="2">Uncharacterized protein</fullName>
    </submittedName>
</protein>
<sequence length="214" mass="24377">MAIASKLTSIGFIIGSFAIGILSYYLFAEQSKKEKKKHIEEIISQLINLVIFIWVGKILLNLSIFLSDPLSILAYPSDSSAFYFAIGLSSITFIYQSIRKKKEIIPIIEAFIPIFLISSFVYEFSQYVINDNATSFGYIILLGILIILFLFLNVSHKLLALVMVWSVGLLILSTIQPFVMVFGYIMEPWFIGLLFVMSTVIISFANRREKQTWQ</sequence>
<feature type="transmembrane region" description="Helical" evidence="1">
    <location>
        <begin position="135"/>
        <end position="152"/>
    </location>
</feature>
<keyword evidence="1" id="KW-0812">Transmembrane</keyword>
<dbReference type="EMBL" id="JACHON010000002">
    <property type="protein sequence ID" value="MBB6512067.1"/>
    <property type="molecule type" value="Genomic_DNA"/>
</dbReference>
<keyword evidence="3" id="KW-1185">Reference proteome</keyword>